<evidence type="ECO:0000313" key="3">
    <source>
        <dbReference type="Proteomes" id="UP000195981"/>
    </source>
</evidence>
<evidence type="ECO:0000313" key="2">
    <source>
        <dbReference type="EMBL" id="SLM91334.1"/>
    </source>
</evidence>
<dbReference type="Proteomes" id="UP000195981">
    <property type="component" value="Unassembled WGS sequence"/>
</dbReference>
<dbReference type="Pfam" id="PF10551">
    <property type="entry name" value="MULE"/>
    <property type="match status" value="1"/>
</dbReference>
<gene>
    <name evidence="2" type="ORF">FM110_06425</name>
</gene>
<evidence type="ECO:0000259" key="1">
    <source>
        <dbReference type="Pfam" id="PF10551"/>
    </source>
</evidence>
<keyword evidence="3" id="KW-1185">Reference proteome</keyword>
<sequence length="195" mass="22871">MQSRPDITRRAQLEWFFAWLLKGEDPAKLAGSARSFRRQTQWCWRVPVPPPVPTGQIHDVVMLDGTYLQDWCVLIAYDGRHVLDWQWCDTEKKIAWAQILTRWPAPRMLVMDGGSGLHAAAREHWPAARVQRCYFHIFQTVRRHTTLQPRLDAGRQVLALTRALMNVHSLDQAAAWMGEYGTWEARWDEFLRHRT</sequence>
<name>A0A1X6WZ63_9MICO</name>
<reference evidence="2 3" key="1">
    <citation type="submission" date="2017-02" db="EMBL/GenBank/DDBJ databases">
        <authorList>
            <person name="Peterson S.W."/>
        </authorList>
    </citation>
    <scope>NUCLEOTIDE SEQUENCE [LARGE SCALE GENOMIC DNA]</scope>
    <source>
        <strain evidence="2 3">CIP104813</strain>
    </source>
</reference>
<dbReference type="EMBL" id="FWFG01000057">
    <property type="protein sequence ID" value="SLM91334.1"/>
    <property type="molecule type" value="Genomic_DNA"/>
</dbReference>
<proteinExistence type="predicted"/>
<protein>
    <recommendedName>
        <fullName evidence="1">MULE transposase domain-containing protein</fullName>
    </recommendedName>
</protein>
<dbReference type="AlphaFoldDB" id="A0A1X6WZ63"/>
<organism evidence="2 3">
    <name type="scientific">Brachybacterium nesterenkovii</name>
    <dbReference type="NCBI Taxonomy" id="47847"/>
    <lineage>
        <taxon>Bacteria</taxon>
        <taxon>Bacillati</taxon>
        <taxon>Actinomycetota</taxon>
        <taxon>Actinomycetes</taxon>
        <taxon>Micrococcales</taxon>
        <taxon>Dermabacteraceae</taxon>
        <taxon>Brachybacterium</taxon>
    </lineage>
</organism>
<feature type="domain" description="MULE transposase" evidence="1">
    <location>
        <begin position="83"/>
        <end position="139"/>
    </location>
</feature>
<accession>A0A1X6WZ63</accession>
<dbReference type="InterPro" id="IPR018289">
    <property type="entry name" value="MULE_transposase_dom"/>
</dbReference>